<dbReference type="FunFam" id="3.40.50.11500:FF:000004">
    <property type="entry name" value="DENN domain-containing protein 2C isoform X1"/>
    <property type="match status" value="1"/>
</dbReference>
<feature type="region of interest" description="Disordered" evidence="1">
    <location>
        <begin position="198"/>
        <end position="228"/>
    </location>
</feature>
<evidence type="ECO:0000313" key="4">
    <source>
        <dbReference type="Proteomes" id="UP000887116"/>
    </source>
</evidence>
<feature type="compositionally biased region" description="Low complexity" evidence="1">
    <location>
        <begin position="207"/>
        <end position="225"/>
    </location>
</feature>
<dbReference type="Proteomes" id="UP000887116">
    <property type="component" value="Unassembled WGS sequence"/>
</dbReference>
<dbReference type="Gene3D" id="3.40.50.11500">
    <property type="match status" value="1"/>
</dbReference>
<dbReference type="Gene3D" id="3.30.450.200">
    <property type="match status" value="1"/>
</dbReference>
<dbReference type="SMART" id="SM00801">
    <property type="entry name" value="dDENN"/>
    <property type="match status" value="1"/>
</dbReference>
<proteinExistence type="predicted"/>
<dbReference type="InterPro" id="IPR043153">
    <property type="entry name" value="DENN_C"/>
</dbReference>
<dbReference type="InterPro" id="IPR005113">
    <property type="entry name" value="uDENN_dom"/>
</dbReference>
<evidence type="ECO:0000256" key="1">
    <source>
        <dbReference type="SAM" id="MobiDB-lite"/>
    </source>
</evidence>
<dbReference type="PROSITE" id="PS50211">
    <property type="entry name" value="DENN"/>
    <property type="match status" value="1"/>
</dbReference>
<feature type="domain" description="UDENN" evidence="2">
    <location>
        <begin position="416"/>
        <end position="807"/>
    </location>
</feature>
<dbReference type="PANTHER" id="PTHR15288">
    <property type="entry name" value="DENN DOMAIN-CONTAINING PROTEIN 2"/>
    <property type="match status" value="1"/>
</dbReference>
<name>A0A8X6H7Q8_TRICU</name>
<dbReference type="Pfam" id="PF03455">
    <property type="entry name" value="dDENN"/>
    <property type="match status" value="1"/>
</dbReference>
<organism evidence="3 4">
    <name type="scientific">Trichonephila clavata</name>
    <name type="common">Joro spider</name>
    <name type="synonym">Nephila clavata</name>
    <dbReference type="NCBI Taxonomy" id="2740835"/>
    <lineage>
        <taxon>Eukaryota</taxon>
        <taxon>Metazoa</taxon>
        <taxon>Ecdysozoa</taxon>
        <taxon>Arthropoda</taxon>
        <taxon>Chelicerata</taxon>
        <taxon>Arachnida</taxon>
        <taxon>Araneae</taxon>
        <taxon>Araneomorphae</taxon>
        <taxon>Entelegynae</taxon>
        <taxon>Araneoidea</taxon>
        <taxon>Nephilidae</taxon>
        <taxon>Trichonephila</taxon>
    </lineage>
</organism>
<accession>A0A8X6H7Q8</accession>
<dbReference type="SMART" id="SM00799">
    <property type="entry name" value="DENN"/>
    <property type="match status" value="1"/>
</dbReference>
<dbReference type="InterPro" id="IPR037516">
    <property type="entry name" value="Tripartite_DENN"/>
</dbReference>
<dbReference type="InterPro" id="IPR005112">
    <property type="entry name" value="dDENN_dom"/>
</dbReference>
<dbReference type="PANTHER" id="PTHR15288:SF0">
    <property type="entry name" value="UDENN DOMAIN-CONTAINING PROTEIN"/>
    <property type="match status" value="1"/>
</dbReference>
<feature type="region of interest" description="Disordered" evidence="1">
    <location>
        <begin position="134"/>
        <end position="165"/>
    </location>
</feature>
<dbReference type="AlphaFoldDB" id="A0A8X6H7Q8"/>
<dbReference type="InterPro" id="IPR051942">
    <property type="entry name" value="DENN_domain_containing_2"/>
</dbReference>
<dbReference type="Pfam" id="PF03456">
    <property type="entry name" value="uDENN"/>
    <property type="match status" value="1"/>
</dbReference>
<sequence>MNNKLLIAQLENKSKKSDELQISEKTNTNFKEIRKKFENLSGSELNNVSAKPPVAPFRKSRNGIDSNVKKLEKTHVSEPFLQSGVQAFQFNSVSTPKKLTSVKERTKLFESSAEIKCENRSSLISNVNERTNNVSSHSYESTVKLPSSSNKTNLVTPPMKPPRTFINTDKQLYEKAEISRKNSMSNIEDNSRIKLDRVNSNNFKPRTNSSSFSFESNSSKSTVKSPRLLSAPEINVKIGNEDLTPKTSAQNSKTHGLRNYFKNLSNTANNIREKVKQSKVFVDLTPTTVSPPKHYGTLKRSRSEEHIYAEPFVNGKNNGKSPEKPKEKDEPLHYMCTPLIKPKVPEKKVEESIFSRQSVRNMIYDSFAPLRFVPKDNQDSKVGDGFESDASQKAIQARIIYVKSIRQISGSSICIAPKLYEALYIINISESQPEVSHTFPLKVPKEYKFSLLPHICFPDVQFFKAVSVYQSETFHFTLFDKGEKVFGYCLRITGWPKNSSNQNPLCVKLPVAICIISQFNTPLFYSKLLSELEKHLTLPREKCFKYIRLIQKLGVPNAGASVSIPDYSESSEEDRVVISRPLDCHSVGFELTRALQLLDVDILVKAVASLLLERRVLLFSFSPSNLYQCCKAISSLLYPFEWPHMFIPVLPSCLTVHCCSELPYILGLSSLHYNSVLELLAEHELLIIDIDKGTIVKSYNDEDTILPRKIQRAVMTALSLAKNMTDPTEMLRDIMISEAFVHMFVEMVGHYESHFAEQNDNLTFQKEAFLKNAFYYSVQSFLQWFSETQMFDGFVNESIWRINYRKICQTNLRTFFEKRVDEYKWELSHDGEKFSRFIEKTVRNFGEMIIHKLKK</sequence>
<evidence type="ECO:0000259" key="2">
    <source>
        <dbReference type="PROSITE" id="PS50211"/>
    </source>
</evidence>
<evidence type="ECO:0000313" key="3">
    <source>
        <dbReference type="EMBL" id="GFR18269.1"/>
    </source>
</evidence>
<dbReference type="Pfam" id="PF02141">
    <property type="entry name" value="DENN"/>
    <property type="match status" value="1"/>
</dbReference>
<reference evidence="3" key="1">
    <citation type="submission" date="2020-07" db="EMBL/GenBank/DDBJ databases">
        <title>Multicomponent nature underlies the extraordinary mechanical properties of spider dragline silk.</title>
        <authorList>
            <person name="Kono N."/>
            <person name="Nakamura H."/>
            <person name="Mori M."/>
            <person name="Yoshida Y."/>
            <person name="Ohtoshi R."/>
            <person name="Malay A.D."/>
            <person name="Moran D.A.P."/>
            <person name="Tomita M."/>
            <person name="Numata K."/>
            <person name="Arakawa K."/>
        </authorList>
    </citation>
    <scope>NUCLEOTIDE SEQUENCE</scope>
</reference>
<feature type="compositionally biased region" description="Polar residues" evidence="1">
    <location>
        <begin position="134"/>
        <end position="155"/>
    </location>
</feature>
<keyword evidence="4" id="KW-1185">Reference proteome</keyword>
<dbReference type="EMBL" id="BMAO01017770">
    <property type="protein sequence ID" value="GFR18269.1"/>
    <property type="molecule type" value="Genomic_DNA"/>
</dbReference>
<gene>
    <name evidence="3" type="primary">Dennd2a</name>
    <name evidence="3" type="ORF">TNCT_538521</name>
</gene>
<protein>
    <submittedName>
        <fullName evidence="3">DENN domain-containing protein 2A</fullName>
    </submittedName>
</protein>
<dbReference type="OrthoDB" id="10266080at2759"/>
<dbReference type="InterPro" id="IPR001194">
    <property type="entry name" value="cDENN_dom"/>
</dbReference>
<comment type="caution">
    <text evidence="3">The sequence shown here is derived from an EMBL/GenBank/DDBJ whole genome shotgun (WGS) entry which is preliminary data.</text>
</comment>